<dbReference type="InterPro" id="IPR036322">
    <property type="entry name" value="WD40_repeat_dom_sf"/>
</dbReference>
<dbReference type="AlphaFoldDB" id="I3EKH1"/>
<dbReference type="SUPFAM" id="SSF50978">
    <property type="entry name" value="WD40 repeat-like"/>
    <property type="match status" value="1"/>
</dbReference>
<organism evidence="2 3">
    <name type="scientific">Nematocida parisii (strain ERTm3)</name>
    <name type="common">Nematode killer fungus</name>
    <dbReference type="NCBI Taxonomy" id="935791"/>
    <lineage>
        <taxon>Eukaryota</taxon>
        <taxon>Fungi</taxon>
        <taxon>Fungi incertae sedis</taxon>
        <taxon>Microsporidia</taxon>
        <taxon>Nematocida</taxon>
    </lineage>
</organism>
<evidence type="ECO:0000256" key="1">
    <source>
        <dbReference type="SAM" id="MobiDB-lite"/>
    </source>
</evidence>
<protein>
    <recommendedName>
        <fullName evidence="4">CNH domain-containing protein</fullName>
    </recommendedName>
</protein>
<dbReference type="STRING" id="935791.I3EKH1"/>
<sequence length="802" mass="89184">MLAQGADLVLSARGSKIYVYSMAEGMQLKSTIKGNSQVSAAACALNDSFLLIGTVSGHLYYYNTIEKKELITLEECEEIAKIPLKITCIFILNDIVYVTSETGTIRIFSIQLVQRAANTSTTINTTLTEGSAEKDGWMEEIESIGESTADTLSMNISRTEGTHHVFKYMREIKHTTPITSTAVCGSNIYILDMRGRVIVFPSKVVYDNISDIYFRKYLFCIDECTVFAEVGRVFTSVYFAKSPIKYISSTIEGGFFFILTESELEVMKIEEMGGKRVYSQKLSKETEEIVVDSKRSLIYGMHNGKPTRIDLNYVWIDKPIEDLKIEGSTIKEVRREEEPDVEGDEYFDIPNVKAVKDMALPSVKYASGNVKLNLRKGAFDFSSDSDEHDSNANQHNSDIEDLFESGDGSPSAEMPEYGHSHLLETTADPAPVTSTRKHCVLNKICGPVSITNNQDRLAYWSAECSIRVSDRMDYKQIEVVTRASSVEVSILKETGDIMLAAASKFILVLYTGVYLKIYQSACGIFSEISLVHKIETKNRVERVVCGEEFFCIVSECGLLSNVSVYSKTLKELFCLVGAVKGIAASGEYLGIILEEGEGVSVRAFRYVNGTVRSISSAYFNRQSIDFCGISNTGVFVFEVSSLFYILGMSRIIGLSSTVAGVPISVVGENIAYLLENENGSITIYPEAVQYSRIVRECCLGKKTNIYAEIEQEMNDIPVSSVLSSELLRNGSTESDQTAVPRSEEDENTIFIKRAHKSVETIPRKPNTSYSDISKVEYPTMHTPTKKVKHSNPFARNNTTQSK</sequence>
<dbReference type="InterPro" id="IPR015943">
    <property type="entry name" value="WD40/YVTN_repeat-like_dom_sf"/>
</dbReference>
<reference evidence="2" key="1">
    <citation type="submission" date="2011-01" db="EMBL/GenBank/DDBJ databases">
        <title>The Genome Sequence of Nematocida parisii strain ERTm3.</title>
        <authorList>
            <consortium name="The Broad Institute Genome Sequencing Platform"/>
            <consortium name="The Broad Institute Genome Sequencing Center for Infectious Disease"/>
            <person name="Cuomo C."/>
            <person name="Troemel E."/>
            <person name="Young S.K."/>
            <person name="Zeng Q."/>
            <person name="Gargeya S."/>
            <person name="Fitzgerald M."/>
            <person name="Haas B."/>
            <person name="Abouelleil A."/>
            <person name="Alvarado L."/>
            <person name="Arachchi H.M."/>
            <person name="Berlin A."/>
            <person name="Chapman S.B."/>
            <person name="Gearin G."/>
            <person name="Goldberg J."/>
            <person name="Griggs A."/>
            <person name="Gujja S."/>
            <person name="Hansen M."/>
            <person name="Heiman D."/>
            <person name="Howarth C."/>
            <person name="Larimer J."/>
            <person name="Lui A."/>
            <person name="MacDonald P.J.P."/>
            <person name="McCowen C."/>
            <person name="Montmayeur A."/>
            <person name="Murphy C."/>
            <person name="Neiman D."/>
            <person name="Pearson M."/>
            <person name="Priest M."/>
            <person name="Roberts A."/>
            <person name="Saif S."/>
            <person name="Shea T."/>
            <person name="Sisk P."/>
            <person name="Stolte C."/>
            <person name="Sykes S."/>
            <person name="Wortman J."/>
            <person name="Nusbaum C."/>
            <person name="Birren B."/>
        </authorList>
    </citation>
    <scope>NUCLEOTIDE SEQUENCE</scope>
    <source>
        <strain evidence="2">ERTm3</strain>
    </source>
</reference>
<dbReference type="HOGENOM" id="CLU_350926_0_0_1"/>
<gene>
    <name evidence="2" type="ORF">NEQG_00488</name>
</gene>
<dbReference type="Gene3D" id="2.130.10.10">
    <property type="entry name" value="YVTN repeat-like/Quinoprotein amine dehydrogenase"/>
    <property type="match status" value="1"/>
</dbReference>
<evidence type="ECO:0008006" key="4">
    <source>
        <dbReference type="Google" id="ProtNLM"/>
    </source>
</evidence>
<accession>I3EKH1</accession>
<feature type="compositionally biased region" description="Polar residues" evidence="1">
    <location>
        <begin position="793"/>
        <end position="802"/>
    </location>
</feature>
<dbReference type="VEuPathDB" id="MicrosporidiaDB:NEQG_00488"/>
<dbReference type="Proteomes" id="UP000002872">
    <property type="component" value="Unassembled WGS sequence"/>
</dbReference>
<dbReference type="OMA" id="DGWMEEI"/>
<feature type="region of interest" description="Disordered" evidence="1">
    <location>
        <begin position="727"/>
        <end position="747"/>
    </location>
</feature>
<name>I3EKH1_NEMP3</name>
<evidence type="ECO:0000313" key="2">
    <source>
        <dbReference type="EMBL" id="EIJ89718.1"/>
    </source>
</evidence>
<feature type="region of interest" description="Disordered" evidence="1">
    <location>
        <begin position="762"/>
        <end position="802"/>
    </location>
</feature>
<proteinExistence type="predicted"/>
<feature type="region of interest" description="Disordered" evidence="1">
    <location>
        <begin position="383"/>
        <end position="416"/>
    </location>
</feature>
<dbReference type="InParanoid" id="I3EKH1"/>
<dbReference type="OrthoDB" id="2188593at2759"/>
<dbReference type="EMBL" id="GL870876">
    <property type="protein sequence ID" value="EIJ89718.1"/>
    <property type="molecule type" value="Genomic_DNA"/>
</dbReference>
<evidence type="ECO:0000313" key="3">
    <source>
        <dbReference type="Proteomes" id="UP000002872"/>
    </source>
</evidence>
<keyword evidence="3" id="KW-1185">Reference proteome</keyword>
<feature type="compositionally biased region" description="Polar residues" evidence="1">
    <location>
        <begin position="729"/>
        <end position="739"/>
    </location>
</feature>